<evidence type="ECO:0000256" key="7">
    <source>
        <dbReference type="ARBA" id="ARBA00022989"/>
    </source>
</evidence>
<keyword evidence="8" id="KW-0811">Translocation</keyword>
<evidence type="ECO:0000256" key="5">
    <source>
        <dbReference type="ARBA" id="ARBA00022692"/>
    </source>
</evidence>
<dbReference type="EMBL" id="UOFF01000137">
    <property type="protein sequence ID" value="VAW55910.1"/>
    <property type="molecule type" value="Genomic_DNA"/>
</dbReference>
<keyword evidence="3" id="KW-0813">Transport</keyword>
<evidence type="ECO:0000313" key="11">
    <source>
        <dbReference type="EMBL" id="VAW55910.1"/>
    </source>
</evidence>
<keyword evidence="7 10" id="KW-1133">Transmembrane helix</keyword>
<evidence type="ECO:0000256" key="9">
    <source>
        <dbReference type="ARBA" id="ARBA00023136"/>
    </source>
</evidence>
<evidence type="ECO:0000256" key="8">
    <source>
        <dbReference type="ARBA" id="ARBA00023010"/>
    </source>
</evidence>
<evidence type="ECO:0000256" key="1">
    <source>
        <dbReference type="ARBA" id="ARBA00004651"/>
    </source>
</evidence>
<dbReference type="GO" id="GO:0005886">
    <property type="term" value="C:plasma membrane"/>
    <property type="evidence" value="ECO:0007669"/>
    <property type="project" value="UniProtKB-SubCell"/>
</dbReference>
<sequence>MISILLVVNVLLSLSIIGLVMLQRGKGADAGAALGGGGGGGGGGASGSVFGARGAANFLSRTTAILAAAFFSTSLALAYFSANQQSATGLEVGSVIESPAIVVPTDVPAAADVPAVNDVPVAVPSASESAPVSDIPASE</sequence>
<dbReference type="AlphaFoldDB" id="A0A3B0WTQ6"/>
<evidence type="ECO:0000256" key="6">
    <source>
        <dbReference type="ARBA" id="ARBA00022927"/>
    </source>
</evidence>
<evidence type="ECO:0000256" key="10">
    <source>
        <dbReference type="SAM" id="Phobius"/>
    </source>
</evidence>
<dbReference type="GO" id="GO:0043952">
    <property type="term" value="P:protein transport by the Sec complex"/>
    <property type="evidence" value="ECO:0007669"/>
    <property type="project" value="TreeGrafter"/>
</dbReference>
<proteinExistence type="inferred from homology"/>
<name>A0A3B0WTQ6_9ZZZZ</name>
<dbReference type="GO" id="GO:0009306">
    <property type="term" value="P:protein secretion"/>
    <property type="evidence" value="ECO:0007669"/>
    <property type="project" value="InterPro"/>
</dbReference>
<dbReference type="GO" id="GO:0065002">
    <property type="term" value="P:intracellular protein transmembrane transport"/>
    <property type="evidence" value="ECO:0007669"/>
    <property type="project" value="TreeGrafter"/>
</dbReference>
<dbReference type="PANTHER" id="PTHR34182:SF1">
    <property type="entry name" value="PROTEIN-EXPORT MEMBRANE PROTEIN SECG"/>
    <property type="match status" value="1"/>
</dbReference>
<keyword evidence="5 10" id="KW-0812">Transmembrane</keyword>
<evidence type="ECO:0000256" key="4">
    <source>
        <dbReference type="ARBA" id="ARBA00022475"/>
    </source>
</evidence>
<evidence type="ECO:0000256" key="3">
    <source>
        <dbReference type="ARBA" id="ARBA00022448"/>
    </source>
</evidence>
<dbReference type="InterPro" id="IPR004692">
    <property type="entry name" value="SecG"/>
</dbReference>
<dbReference type="PRINTS" id="PR01651">
    <property type="entry name" value="SECGEXPORT"/>
</dbReference>
<keyword evidence="9 10" id="KW-0472">Membrane</keyword>
<organism evidence="11">
    <name type="scientific">hydrothermal vent metagenome</name>
    <dbReference type="NCBI Taxonomy" id="652676"/>
    <lineage>
        <taxon>unclassified sequences</taxon>
        <taxon>metagenomes</taxon>
        <taxon>ecological metagenomes</taxon>
    </lineage>
</organism>
<evidence type="ECO:0000256" key="2">
    <source>
        <dbReference type="ARBA" id="ARBA00008445"/>
    </source>
</evidence>
<comment type="similarity">
    <text evidence="2">Belongs to the SecG family.</text>
</comment>
<dbReference type="PANTHER" id="PTHR34182">
    <property type="entry name" value="PROTEIN-EXPORT MEMBRANE PROTEIN SECG"/>
    <property type="match status" value="1"/>
</dbReference>
<accession>A0A3B0WTQ6</accession>
<protein>
    <submittedName>
        <fullName evidence="11">Protein translocase membrane subunit SecG</fullName>
    </submittedName>
</protein>
<keyword evidence="4" id="KW-1003">Cell membrane</keyword>
<gene>
    <name evidence="11" type="ORF">MNBD_GAMMA07-1430</name>
</gene>
<comment type="subcellular location">
    <subcellularLocation>
        <location evidence="1">Cell membrane</location>
        <topology evidence="1">Multi-pass membrane protein</topology>
    </subcellularLocation>
</comment>
<feature type="transmembrane region" description="Helical" evidence="10">
    <location>
        <begin position="58"/>
        <end position="80"/>
    </location>
</feature>
<dbReference type="GO" id="GO:0015450">
    <property type="term" value="F:protein-transporting ATPase activity"/>
    <property type="evidence" value="ECO:0007669"/>
    <property type="project" value="InterPro"/>
</dbReference>
<reference evidence="11" key="1">
    <citation type="submission" date="2018-06" db="EMBL/GenBank/DDBJ databases">
        <authorList>
            <person name="Zhirakovskaya E."/>
        </authorList>
    </citation>
    <scope>NUCLEOTIDE SEQUENCE</scope>
</reference>
<dbReference type="Pfam" id="PF03840">
    <property type="entry name" value="SecG"/>
    <property type="match status" value="1"/>
</dbReference>
<keyword evidence="6" id="KW-0653">Protein transport</keyword>
<dbReference type="NCBIfam" id="TIGR00810">
    <property type="entry name" value="secG"/>
    <property type="match status" value="1"/>
</dbReference>